<comment type="similarity">
    <text evidence="2">Belongs to the peptidase C48 family.</text>
</comment>
<dbReference type="InterPro" id="IPR003653">
    <property type="entry name" value="Peptidase_C48_C"/>
</dbReference>
<feature type="domain" description="Ubiquitin-like protease family profile" evidence="8">
    <location>
        <begin position="1001"/>
        <end position="1173"/>
    </location>
</feature>
<keyword evidence="3" id="KW-0645">Protease</keyword>
<evidence type="ECO:0000259" key="7">
    <source>
        <dbReference type="PROSITE" id="PS50144"/>
    </source>
</evidence>
<protein>
    <recommendedName>
        <fullName evidence="11">Ubiquitin-like protease family profile domain-containing protein</fullName>
    </recommendedName>
</protein>
<dbReference type="Pfam" id="PF02902">
    <property type="entry name" value="Peptidase_C48"/>
    <property type="match status" value="1"/>
</dbReference>
<dbReference type="InterPro" id="IPR038765">
    <property type="entry name" value="Papain-like_cys_pep_sf"/>
</dbReference>
<dbReference type="SMART" id="SM00225">
    <property type="entry name" value="BTB"/>
    <property type="match status" value="1"/>
</dbReference>
<dbReference type="InterPro" id="IPR000210">
    <property type="entry name" value="BTB/POZ_dom"/>
</dbReference>
<dbReference type="GO" id="GO:0008234">
    <property type="term" value="F:cysteine-type peptidase activity"/>
    <property type="evidence" value="ECO:0007669"/>
    <property type="project" value="InterPro"/>
</dbReference>
<dbReference type="EMBL" id="JAAGAX010000005">
    <property type="protein sequence ID" value="KAF2313885.1"/>
    <property type="molecule type" value="Genomic_DNA"/>
</dbReference>
<dbReference type="PROSITE" id="PS50600">
    <property type="entry name" value="ULP_PROTEASE"/>
    <property type="match status" value="1"/>
</dbReference>
<keyword evidence="4" id="KW-0378">Hydrolase</keyword>
<comment type="pathway">
    <text evidence="1">Protein modification; protein ubiquitination.</text>
</comment>
<evidence type="ECO:0008006" key="11">
    <source>
        <dbReference type="Google" id="ProtNLM"/>
    </source>
</evidence>
<keyword evidence="10" id="KW-1185">Reference proteome</keyword>
<evidence type="ECO:0000256" key="3">
    <source>
        <dbReference type="ARBA" id="ARBA00022670"/>
    </source>
</evidence>
<sequence length="1189" mass="133608">MEGQYPQQPRTYGPHQMKMTIQPSHHSDNDRSRSELRALDCNLTSLCDHIQMEGFNSGSFSDIVVHAMGSTYHLHRLILSRSSYFRNMLHGPWKEASSPIVNLHVDDKNVSAEAIAMALAYLYGHHPKLNDNNAFRVLAAASFLDLQDLCAICTDFIISELWTSNFLAYQVFAESQDYGIHGERVRNACWGYLCQSGAMELKEVLPKLSSQTLHALLTSDELWVPSEEKRHSEQGNSSSEIGVGIHSDSSKAKGKNLVDSCSRKRLESELGRCLQDELKSQSAAHGLLVELIDSVDDFQVVVSDSKQSNLDTVQPCDAKQSSLSNPFSEMNGNRASCSYVEMPIHVGTSGLGTSGVAMEGPSESGPCHLNNNNWITGDQSRHCSSREPSCNGLMLNDWGRCGMPSLSWGGRVVGRRQLKCYAKGNCGVRGEEYDTFVNIFEGGSLLYSNMSFEALLNVRKQLEELGFPCKAVNDGLWLQMLLSQRVQEIGADTCKVCCFTSMACTCRQPFGFSQGVNTTGYYMQDHDHNNSPGSMGNIYVADSAQGIGRGTTFVPTAAWPPTRFVFSRVPFGMGNRNCQQSIANEDSESRTDHNGDLSGDGLTALVGLSQGGSNTTNGHGEHMERGYETELQGRLSGTSISATSTSGVAVQMLDSPEHAIGIDWENANSSSISLDMKTPLSHFPPFRFGVEFEDVHRLSDGQVKHSPEYFYAGSLWKVSVQAFNDEDPQGRRTLDQAYFLQVHIYVDSREKVTARYQLICPSKREVMVFGSFKQRGTLLPKAPKGWGWRTALLFDELAELLQNGTLRVAAVVQLVYLLKDKQIIDADNELENPEKQAVSDDSSIEEVEAIEEEKKEGRSMVLGQRSRDDLVGNKDDNDVKIVEERSVVTVDGNLGVQNAEKMLNSLVLNGEVNVSSVEVYKKLLERAERRNGRLKALDSDIEFNQKKLSFYQSIRPVKKAVEEIPREPFIALTEEEEALVKHAFSPNSRRKVLVTHKNSNIDITGEILLCLRPGAWLNDEVINVYLELLKEREKREPHKFLTCHFFNTFFYKKLTSAENIYDYRAVRRWTTERKLGYFLLECDKIFVPVHREIHWCLAIINKKDQKFQYLDSLKGRDLRVLENLAKYYVEEVKDKSKKDIDVSNWEREFLEDLPEQQNGYDCGVFMIKYADFYSRGIGLCFGQGVLIYK</sequence>
<dbReference type="PROSITE" id="PS50144">
    <property type="entry name" value="MATH"/>
    <property type="match status" value="1"/>
</dbReference>
<evidence type="ECO:0000259" key="8">
    <source>
        <dbReference type="PROSITE" id="PS50600"/>
    </source>
</evidence>
<dbReference type="Pfam" id="PF00651">
    <property type="entry name" value="BTB"/>
    <property type="match status" value="1"/>
</dbReference>
<evidence type="ECO:0000256" key="1">
    <source>
        <dbReference type="ARBA" id="ARBA00004906"/>
    </source>
</evidence>
<dbReference type="PROSITE" id="PS50097">
    <property type="entry name" value="BTB"/>
    <property type="match status" value="1"/>
</dbReference>
<dbReference type="Proteomes" id="UP000467840">
    <property type="component" value="Chromosome 15"/>
</dbReference>
<dbReference type="GO" id="GO:0006508">
    <property type="term" value="P:proteolysis"/>
    <property type="evidence" value="ECO:0007669"/>
    <property type="project" value="UniProtKB-KW"/>
</dbReference>
<dbReference type="Gene3D" id="3.40.395.10">
    <property type="entry name" value="Adenoviral Proteinase, Chain A"/>
    <property type="match status" value="1"/>
</dbReference>
<evidence type="ECO:0000256" key="2">
    <source>
        <dbReference type="ARBA" id="ARBA00005234"/>
    </source>
</evidence>
<feature type="domain" description="BTB" evidence="6">
    <location>
        <begin position="61"/>
        <end position="131"/>
    </location>
</feature>
<feature type="domain" description="MATH" evidence="7">
    <location>
        <begin position="685"/>
        <end position="812"/>
    </location>
</feature>
<evidence type="ECO:0000256" key="4">
    <source>
        <dbReference type="ARBA" id="ARBA00022801"/>
    </source>
</evidence>
<evidence type="ECO:0000313" key="9">
    <source>
        <dbReference type="EMBL" id="KAF2313885.1"/>
    </source>
</evidence>
<reference evidence="9 10" key="1">
    <citation type="journal article" date="2020" name="Mol. Plant">
        <title>The Chromosome-Based Rubber Tree Genome Provides New Insights into Spurge Genome Evolution and Rubber Biosynthesis.</title>
        <authorList>
            <person name="Liu J."/>
            <person name="Shi C."/>
            <person name="Shi C.C."/>
            <person name="Li W."/>
            <person name="Zhang Q.J."/>
            <person name="Zhang Y."/>
            <person name="Li K."/>
            <person name="Lu H.F."/>
            <person name="Shi C."/>
            <person name="Zhu S.T."/>
            <person name="Xiao Z.Y."/>
            <person name="Nan H."/>
            <person name="Yue Y."/>
            <person name="Zhu X.G."/>
            <person name="Wu Y."/>
            <person name="Hong X.N."/>
            <person name="Fan G.Y."/>
            <person name="Tong Y."/>
            <person name="Zhang D."/>
            <person name="Mao C.L."/>
            <person name="Liu Y.L."/>
            <person name="Hao S.J."/>
            <person name="Liu W.Q."/>
            <person name="Lv M.Q."/>
            <person name="Zhang H.B."/>
            <person name="Liu Y."/>
            <person name="Hu-Tang G.R."/>
            <person name="Wang J.P."/>
            <person name="Wang J.H."/>
            <person name="Sun Y.H."/>
            <person name="Ni S.B."/>
            <person name="Chen W.B."/>
            <person name="Zhang X.C."/>
            <person name="Jiao Y.N."/>
            <person name="Eichler E.E."/>
            <person name="Li G.H."/>
            <person name="Liu X."/>
            <person name="Gao L.Z."/>
        </authorList>
    </citation>
    <scope>NUCLEOTIDE SEQUENCE [LARGE SCALE GENOMIC DNA]</scope>
    <source>
        <strain evidence="10">cv. GT1</strain>
        <tissue evidence="9">Leaf</tissue>
    </source>
</reference>
<evidence type="ECO:0000256" key="5">
    <source>
        <dbReference type="SAM" id="MobiDB-lite"/>
    </source>
</evidence>
<name>A0A6A6MMY0_HEVBR</name>
<dbReference type="AlphaFoldDB" id="A0A6A6MMY0"/>
<dbReference type="SUPFAM" id="SSF54695">
    <property type="entry name" value="POZ domain"/>
    <property type="match status" value="1"/>
</dbReference>
<dbReference type="Gene3D" id="3.30.710.10">
    <property type="entry name" value="Potassium Channel Kv1.1, Chain A"/>
    <property type="match status" value="1"/>
</dbReference>
<accession>A0A6A6MMY0</accession>
<organism evidence="9 10">
    <name type="scientific">Hevea brasiliensis</name>
    <name type="common">Para rubber tree</name>
    <name type="synonym">Siphonia brasiliensis</name>
    <dbReference type="NCBI Taxonomy" id="3981"/>
    <lineage>
        <taxon>Eukaryota</taxon>
        <taxon>Viridiplantae</taxon>
        <taxon>Streptophyta</taxon>
        <taxon>Embryophyta</taxon>
        <taxon>Tracheophyta</taxon>
        <taxon>Spermatophyta</taxon>
        <taxon>Magnoliopsida</taxon>
        <taxon>eudicotyledons</taxon>
        <taxon>Gunneridae</taxon>
        <taxon>Pentapetalae</taxon>
        <taxon>rosids</taxon>
        <taxon>fabids</taxon>
        <taxon>Malpighiales</taxon>
        <taxon>Euphorbiaceae</taxon>
        <taxon>Crotonoideae</taxon>
        <taxon>Micrandreae</taxon>
        <taxon>Hevea</taxon>
    </lineage>
</organism>
<evidence type="ECO:0000259" key="6">
    <source>
        <dbReference type="PROSITE" id="PS50097"/>
    </source>
</evidence>
<feature type="compositionally biased region" description="Polar residues" evidence="5">
    <location>
        <begin position="1"/>
        <end position="10"/>
    </location>
</feature>
<dbReference type="PANTHER" id="PTHR47369">
    <property type="entry name" value="BTB/POZ DOMAIN-CONTAINING PROTEIN"/>
    <property type="match status" value="1"/>
</dbReference>
<gene>
    <name evidence="9" type="ORF">GH714_018588</name>
</gene>
<dbReference type="InterPro" id="IPR011333">
    <property type="entry name" value="SKP1/BTB/POZ_sf"/>
</dbReference>
<comment type="caution">
    <text evidence="9">The sequence shown here is derived from an EMBL/GenBank/DDBJ whole genome shotgun (WGS) entry which is preliminary data.</text>
</comment>
<evidence type="ECO:0000313" key="10">
    <source>
        <dbReference type="Proteomes" id="UP000467840"/>
    </source>
</evidence>
<proteinExistence type="inferred from homology"/>
<feature type="region of interest" description="Disordered" evidence="5">
    <location>
        <begin position="1"/>
        <end position="33"/>
    </location>
</feature>
<dbReference type="PANTHER" id="PTHR47369:SF1">
    <property type="entry name" value="BTB_POZ DOMAIN-CONTAINING PROTEIN"/>
    <property type="match status" value="1"/>
</dbReference>
<dbReference type="SUPFAM" id="SSF54001">
    <property type="entry name" value="Cysteine proteinases"/>
    <property type="match status" value="1"/>
</dbReference>
<feature type="region of interest" description="Disordered" evidence="5">
    <location>
        <begin position="226"/>
        <end position="251"/>
    </location>
</feature>
<dbReference type="InterPro" id="IPR002083">
    <property type="entry name" value="MATH/TRAF_dom"/>
</dbReference>